<dbReference type="Proteomes" id="UP001589833">
    <property type="component" value="Unassembled WGS sequence"/>
</dbReference>
<dbReference type="RefSeq" id="WP_273847945.1">
    <property type="nucleotide sequence ID" value="NZ_JAQQWT010000042.1"/>
</dbReference>
<organism evidence="1 2">
    <name type="scientific">Halalkalibacter alkalisediminis</name>
    <dbReference type="NCBI Taxonomy" id="935616"/>
    <lineage>
        <taxon>Bacteria</taxon>
        <taxon>Bacillati</taxon>
        <taxon>Bacillota</taxon>
        <taxon>Bacilli</taxon>
        <taxon>Bacillales</taxon>
        <taxon>Bacillaceae</taxon>
        <taxon>Halalkalibacter</taxon>
    </lineage>
</organism>
<sequence length="92" mass="10922">MYLVERLNEHISLFDDFLNNLVQKEAIDIEDLRKGEELNQAVIAELIQLESYIPLITQVFELKASDRIQIEMMLEKLESQREKFRELLKGEL</sequence>
<keyword evidence="2" id="KW-1185">Reference proteome</keyword>
<gene>
    <name evidence="1" type="ORF">ACFFH4_17565</name>
</gene>
<name>A0ABV6NJ88_9BACI</name>
<evidence type="ECO:0000313" key="1">
    <source>
        <dbReference type="EMBL" id="MFC0560786.1"/>
    </source>
</evidence>
<proteinExistence type="predicted"/>
<reference evidence="1 2" key="1">
    <citation type="submission" date="2024-09" db="EMBL/GenBank/DDBJ databases">
        <authorList>
            <person name="Sun Q."/>
            <person name="Mori K."/>
        </authorList>
    </citation>
    <scope>NUCLEOTIDE SEQUENCE [LARGE SCALE GENOMIC DNA]</scope>
    <source>
        <strain evidence="1 2">NCAIM B.02301</strain>
    </source>
</reference>
<protein>
    <submittedName>
        <fullName evidence="1">Uncharacterized protein</fullName>
    </submittedName>
</protein>
<dbReference type="EMBL" id="JBHLTR010000040">
    <property type="protein sequence ID" value="MFC0560786.1"/>
    <property type="molecule type" value="Genomic_DNA"/>
</dbReference>
<comment type="caution">
    <text evidence="1">The sequence shown here is derived from an EMBL/GenBank/DDBJ whole genome shotgun (WGS) entry which is preliminary data.</text>
</comment>
<evidence type="ECO:0000313" key="2">
    <source>
        <dbReference type="Proteomes" id="UP001589833"/>
    </source>
</evidence>
<accession>A0ABV6NJ88</accession>